<feature type="region of interest" description="Disordered" evidence="2">
    <location>
        <begin position="1217"/>
        <end position="1249"/>
    </location>
</feature>
<dbReference type="InterPro" id="IPR000219">
    <property type="entry name" value="DH_dom"/>
</dbReference>
<feature type="compositionally biased region" description="Low complexity" evidence="2">
    <location>
        <begin position="550"/>
        <end position="566"/>
    </location>
</feature>
<feature type="region of interest" description="Disordered" evidence="2">
    <location>
        <begin position="388"/>
        <end position="424"/>
    </location>
</feature>
<dbReference type="PANTHER" id="PTHR12877">
    <property type="entry name" value="RHO GUANINE NUCLEOTIDE EXCHANGE FACTOR"/>
    <property type="match status" value="1"/>
</dbReference>
<feature type="compositionally biased region" description="Low complexity" evidence="2">
    <location>
        <begin position="17"/>
        <end position="26"/>
    </location>
</feature>
<dbReference type="InterPro" id="IPR011993">
    <property type="entry name" value="PH-like_dom_sf"/>
</dbReference>
<feature type="compositionally biased region" description="Polar residues" evidence="2">
    <location>
        <begin position="489"/>
        <end position="513"/>
    </location>
</feature>
<evidence type="ECO:0000313" key="4">
    <source>
        <dbReference type="EMBL" id="CAF3785315.1"/>
    </source>
</evidence>
<dbReference type="GO" id="GO:0005085">
    <property type="term" value="F:guanyl-nucleotide exchange factor activity"/>
    <property type="evidence" value="ECO:0007669"/>
    <property type="project" value="UniProtKB-KW"/>
</dbReference>
<dbReference type="GO" id="GO:0005737">
    <property type="term" value="C:cytoplasm"/>
    <property type="evidence" value="ECO:0007669"/>
    <property type="project" value="UniProtKB-ARBA"/>
</dbReference>
<dbReference type="PROSITE" id="PS50010">
    <property type="entry name" value="DH_2"/>
    <property type="match status" value="1"/>
</dbReference>
<feature type="region of interest" description="Disordered" evidence="2">
    <location>
        <begin position="648"/>
        <end position="670"/>
    </location>
</feature>
<feature type="compositionally biased region" description="Polar residues" evidence="2">
    <location>
        <begin position="567"/>
        <end position="586"/>
    </location>
</feature>
<evidence type="ECO:0000313" key="5">
    <source>
        <dbReference type="Proteomes" id="UP000676336"/>
    </source>
</evidence>
<sequence length="1638" mass="184871">MADQLLLSDNTDDDQAQGDGSSSSVLSDDENSQTLTKSFTSFLSNEDIHNCLYVTNINWRRRFSIQNQHNIRALIGTGTDYFKNEKKDKKKYFLLVLFKSIDDSIFYFKIHLSNGQSNNSSYDRRERVFSDSSTDHINFNRTNSLYPSRYRNSCWFRCRTTSSSFNEYNSSNLKDKVSLSNSTTAYARLKHFTERLLELERKARQTAFENKCDQKLSSKTDKSTEKIDRSFKTNDDLIPSNVNQRYLEKKSFHLPAQNLFKTNSNIKFRRVKSYPQLRKKSSNHFSLRKIKTMSAIKLLKMESQSHPSTHFPFPVTTGNVFQEKLTPAAKEKQISFEVKTNSYNRKVEVKTKQEEMICTTKKCLSPLSPSIVTRVIKTETPFLPQRVSVNQQRRSSISNSSVQSVRVSVSSTDHESDLGKAVKTQLSFPSTSKMIPDKGNTSNDDSYSSIISNFVSENLVESSKIDEDETFDRRPLLDLISELNRRHTLNQSSTIPPPDSDQSIKARTFSPTPTDIRPPKPLSPFRPVIVHRKYQEPIGRFEFVDSGEDATASSNSTFSRRNSRISVTRSHTFSNPNNVNSNSTKISSDEIKSHENVTCQSTPELSCSDEREREREINQSVVNIEESCGLSTNGTILTTTSLTGLTPTSSATIDDKNETTHSPPIFRASTPIPNDQSLLSKFTLYAVRRHHSAPQQECRWQEAKRKAIAMQMYDTEKSYVEALKNLVTKYYLPMKDKAVISNDLVNDIFYKIPEIHIHHTAFLITLSQKLSEWDNKQTVGDLLLQMFTRTSVIETYTSFVNNYKTAQIAIRLCRDSSSFNKFLEHQARDHRGKLTLRDLIIQPVQRIPRYELYIKDFLKCTNLNHPDYQLLLKAQSEIHSLAEQIDQVQKDVGSTELTVTNNSLEAVQDMIENLNDLANADRYYIRHDVVTLQSPSGLKKDRYVFLFNDLLIITSCKRRSGTLTKKPTTSVIVNSPSGKQYIDNAKHKLIMKISLESIDLATDHLKKRGTPPSMMKFHSTASNSGDKCRHLEDDVATLGQMTDLAKTITVPHQQLDESIKEVLHTVNKHLTDETVSMASVRTASPEPIIPVDHNQQKSNNIQLTIHTAERIETIDVLFSSPELKATWEKSFLEAKKALFEVAAGRRNISFQNVLTLPHSRPGSQFSCGTARLSLGDICICNSEGQVCLVNVQSDVTLKACNTVISSRINCVAYVPSHKGRRTGSSSKHHQHQNIKKQEEDEQQKHKHGFTVKQEPISISNDTDVQTTIDSLLDIDSSDDEDTLTAINHEDIFSLDQSDQTILSQQCLLLESDINNEQQDTTEATMWLGTDDGVILIFRCTETMKTVARKSRIVKQMGSAIHSILYTDNKVFVALSHGELGVFRRDMSGRWDLDCPTIRSVEESSSIRHGTSGHNEINDGDNTDPISVMTLAAGRLWCAIRDRIYVVCPNSLNVEHSFLVDDCHRHVCSIATGGSLMHHVWIASQGSHEIRLYHATHFVCLLETSIRTAVTQKLQMCDDIIRAHKLGCLRVSALHVCKETLWVGTSAGVLINISVPQLIDSGSNKLIASSLQLKALSFGHAGPVRFLISTDTTFASTSEDSTGVKTLVLSIGDGFEDYTNNDETLGKDDALSHVIVWQL</sequence>
<dbReference type="SUPFAM" id="SSF48065">
    <property type="entry name" value="DBL homology domain (DH-domain)"/>
    <property type="match status" value="1"/>
</dbReference>
<dbReference type="Gene3D" id="2.30.29.30">
    <property type="entry name" value="Pleckstrin-homology domain (PH domain)/Phosphotyrosine-binding domain (PTB)"/>
    <property type="match status" value="1"/>
</dbReference>
<dbReference type="Pfam" id="PF19056">
    <property type="entry name" value="WD40_2"/>
    <property type="match status" value="1"/>
</dbReference>
<dbReference type="Pfam" id="PF00621">
    <property type="entry name" value="RhoGEF"/>
    <property type="match status" value="1"/>
</dbReference>
<feature type="domain" description="DH" evidence="3">
    <location>
        <begin position="704"/>
        <end position="888"/>
    </location>
</feature>
<feature type="region of interest" description="Disordered" evidence="2">
    <location>
        <begin position="549"/>
        <end position="613"/>
    </location>
</feature>
<feature type="compositionally biased region" description="Polar residues" evidence="2">
    <location>
        <begin position="596"/>
        <end position="605"/>
    </location>
</feature>
<dbReference type="SMART" id="SM00325">
    <property type="entry name" value="RhoGEF"/>
    <property type="match status" value="1"/>
</dbReference>
<dbReference type="GO" id="GO:0030036">
    <property type="term" value="P:actin cytoskeleton organization"/>
    <property type="evidence" value="ECO:0007669"/>
    <property type="project" value="TreeGrafter"/>
</dbReference>
<feature type="region of interest" description="Disordered" evidence="2">
    <location>
        <begin position="1007"/>
        <end position="1028"/>
    </location>
</feature>
<accession>A0A8S2IX52</accession>
<dbReference type="SMART" id="SM00233">
    <property type="entry name" value="PH"/>
    <property type="match status" value="1"/>
</dbReference>
<dbReference type="Proteomes" id="UP000676336">
    <property type="component" value="Unassembled WGS sequence"/>
</dbReference>
<dbReference type="InterPro" id="IPR001849">
    <property type="entry name" value="PH_domain"/>
</dbReference>
<evidence type="ECO:0000256" key="2">
    <source>
        <dbReference type="SAM" id="MobiDB-lite"/>
    </source>
</evidence>
<gene>
    <name evidence="4" type="ORF">SMN809_LOCUS344</name>
</gene>
<reference evidence="4" key="1">
    <citation type="submission" date="2021-02" db="EMBL/GenBank/DDBJ databases">
        <authorList>
            <person name="Nowell W R."/>
        </authorList>
    </citation>
    <scope>NUCLEOTIDE SEQUENCE</scope>
</reference>
<dbReference type="SUPFAM" id="SSF101898">
    <property type="entry name" value="NHL repeat"/>
    <property type="match status" value="1"/>
</dbReference>
<organism evidence="4 5">
    <name type="scientific">Rotaria magnacalcarata</name>
    <dbReference type="NCBI Taxonomy" id="392030"/>
    <lineage>
        <taxon>Eukaryota</taxon>
        <taxon>Metazoa</taxon>
        <taxon>Spiralia</taxon>
        <taxon>Gnathifera</taxon>
        <taxon>Rotifera</taxon>
        <taxon>Eurotatoria</taxon>
        <taxon>Bdelloidea</taxon>
        <taxon>Philodinida</taxon>
        <taxon>Philodinidae</taxon>
        <taxon>Rotaria</taxon>
    </lineage>
</organism>
<evidence type="ECO:0000256" key="1">
    <source>
        <dbReference type="ARBA" id="ARBA00022658"/>
    </source>
</evidence>
<dbReference type="InterPro" id="IPR035899">
    <property type="entry name" value="DBL_dom_sf"/>
</dbReference>
<evidence type="ECO:0000259" key="3">
    <source>
        <dbReference type="PROSITE" id="PS50010"/>
    </source>
</evidence>
<protein>
    <recommendedName>
        <fullName evidence="3">DH domain-containing protein</fullName>
    </recommendedName>
</protein>
<feature type="region of interest" description="Disordered" evidence="2">
    <location>
        <begin position="1"/>
        <end position="29"/>
    </location>
</feature>
<dbReference type="EMBL" id="CAJOBI010000033">
    <property type="protein sequence ID" value="CAF3785315.1"/>
    <property type="molecule type" value="Genomic_DNA"/>
</dbReference>
<name>A0A8S2IX52_9BILA</name>
<keyword evidence="1" id="KW-0344">Guanine-nucleotide releasing factor</keyword>
<dbReference type="CDD" id="cd00160">
    <property type="entry name" value="RhoGEF"/>
    <property type="match status" value="1"/>
</dbReference>
<comment type="caution">
    <text evidence="4">The sequence shown here is derived from an EMBL/GenBank/DDBJ whole genome shotgun (WGS) entry which is preliminary data.</text>
</comment>
<dbReference type="Gene3D" id="1.20.900.10">
    <property type="entry name" value="Dbl homology (DH) domain"/>
    <property type="match status" value="1"/>
</dbReference>
<feature type="region of interest" description="Disordered" evidence="2">
    <location>
        <begin position="488"/>
        <end position="524"/>
    </location>
</feature>
<proteinExistence type="predicted"/>
<dbReference type="InterPro" id="IPR039919">
    <property type="entry name" value="ARHGEF10/ARHGEF17"/>
</dbReference>
<feature type="compositionally biased region" description="Low complexity" evidence="2">
    <location>
        <begin position="388"/>
        <end position="411"/>
    </location>
</feature>
<feature type="compositionally biased region" description="Basic residues" evidence="2">
    <location>
        <begin position="1217"/>
        <end position="1234"/>
    </location>
</feature>
<dbReference type="Pfam" id="PF19057">
    <property type="entry name" value="PH_19"/>
    <property type="match status" value="1"/>
</dbReference>
<dbReference type="FunFam" id="1.20.900.10:FF:000003">
    <property type="entry name" value="Rho guanine nucleotide exchange factor 10 like"/>
    <property type="match status" value="1"/>
</dbReference>
<dbReference type="GO" id="GO:0051496">
    <property type="term" value="P:positive regulation of stress fiber assembly"/>
    <property type="evidence" value="ECO:0007669"/>
    <property type="project" value="UniProtKB-ARBA"/>
</dbReference>
<dbReference type="PANTHER" id="PTHR12877:SF15">
    <property type="entry name" value="RHO GUANINE NUCLEOTIDE EXCHANGE FACTOR 17"/>
    <property type="match status" value="1"/>
</dbReference>
<dbReference type="SUPFAM" id="SSF50729">
    <property type="entry name" value="PH domain-like"/>
    <property type="match status" value="1"/>
</dbReference>